<evidence type="ECO:0000259" key="1">
    <source>
        <dbReference type="SMART" id="SM00256"/>
    </source>
</evidence>
<keyword evidence="3" id="KW-1185">Reference proteome</keyword>
<comment type="caution">
    <text evidence="2">The sequence shown here is derived from an EMBL/GenBank/DDBJ whole genome shotgun (WGS) entry which is preliminary data.</text>
</comment>
<protein>
    <recommendedName>
        <fullName evidence="1">F-box domain-containing protein</fullName>
    </recommendedName>
</protein>
<sequence length="239" mass="27991">MLQLFQTSFPDVRSRILKHLDEATLLRFRLVCRQLREIVDGLYSFDGKLNDRKLRCSVLSWTPLSLKSGFLWDAVEEIVFTRAVTSQNYHTVLKACGCVSSIRINYLAIGGQRKKNNIFRRLFHTKPDLGEVDSNYFLPNLKSIHVDRGLDTAEFIENRNQNKYKHFDADLYFRTMANLIDDLEKEVQNSILEILREEQERRGVDDPNSGFFFTKPRSVNRFPMRNRILNVFAVKLRPA</sequence>
<reference evidence="2" key="1">
    <citation type="submission" date="2021-06" db="EMBL/GenBank/DDBJ databases">
        <authorList>
            <person name="Hodson N. C."/>
            <person name="Mongue J. A."/>
            <person name="Jaron S. K."/>
        </authorList>
    </citation>
    <scope>NUCLEOTIDE SEQUENCE</scope>
</reference>
<name>A0A8J2LHB1_9HEXA</name>
<dbReference type="CDD" id="cd09917">
    <property type="entry name" value="F-box_SF"/>
    <property type="match status" value="1"/>
</dbReference>
<dbReference type="EMBL" id="CAJVCH010570964">
    <property type="protein sequence ID" value="CAG7836282.1"/>
    <property type="molecule type" value="Genomic_DNA"/>
</dbReference>
<dbReference type="SMART" id="SM00256">
    <property type="entry name" value="FBOX"/>
    <property type="match status" value="1"/>
</dbReference>
<dbReference type="Pfam" id="PF00646">
    <property type="entry name" value="F-box"/>
    <property type="match status" value="1"/>
</dbReference>
<gene>
    <name evidence="2" type="ORF">AFUS01_LOCUS45539</name>
</gene>
<dbReference type="AlphaFoldDB" id="A0A8J2LHB1"/>
<evidence type="ECO:0000313" key="3">
    <source>
        <dbReference type="Proteomes" id="UP000708208"/>
    </source>
</evidence>
<proteinExistence type="predicted"/>
<organism evidence="2 3">
    <name type="scientific">Allacma fusca</name>
    <dbReference type="NCBI Taxonomy" id="39272"/>
    <lineage>
        <taxon>Eukaryota</taxon>
        <taxon>Metazoa</taxon>
        <taxon>Ecdysozoa</taxon>
        <taxon>Arthropoda</taxon>
        <taxon>Hexapoda</taxon>
        <taxon>Collembola</taxon>
        <taxon>Symphypleona</taxon>
        <taxon>Sminthuridae</taxon>
        <taxon>Allacma</taxon>
    </lineage>
</organism>
<dbReference type="Proteomes" id="UP000708208">
    <property type="component" value="Unassembled WGS sequence"/>
</dbReference>
<accession>A0A8J2LHB1</accession>
<feature type="domain" description="F-box" evidence="1">
    <location>
        <begin position="9"/>
        <end position="48"/>
    </location>
</feature>
<evidence type="ECO:0000313" key="2">
    <source>
        <dbReference type="EMBL" id="CAG7836282.1"/>
    </source>
</evidence>
<dbReference type="InterPro" id="IPR001810">
    <property type="entry name" value="F-box_dom"/>
</dbReference>